<reference evidence="2 3" key="1">
    <citation type="submission" date="2019-06" db="EMBL/GenBank/DDBJ databases">
        <title>Genome sequence analysis of &gt;100 Bacillus licheniformis strains suggests intrinsic resistance to this species.</title>
        <authorList>
            <person name="Wels M."/>
            <person name="Siezen R.J."/>
            <person name="Johansen E."/>
            <person name="Stuer-Lauridsen B."/>
            <person name="Bjerre K."/>
            <person name="Nielsen B.K.K."/>
        </authorList>
    </citation>
    <scope>NUCLEOTIDE SEQUENCE [LARGE SCALE GENOMIC DNA]</scope>
    <source>
        <strain evidence="2 3">BAC-16736</strain>
    </source>
</reference>
<reference evidence="1 4" key="2">
    <citation type="submission" date="2020-12" db="EMBL/GenBank/DDBJ databases">
        <title>FDA dAtabase for Regulatory Grade micrObial Sequences (FDA-ARGOS): Supporting development and validation of Infectious Disease Dx tests.</title>
        <authorList>
            <person name="Nelson B."/>
            <person name="Plummer A."/>
            <person name="Tallon L."/>
            <person name="Sadzewicz L."/>
            <person name="Zhao X."/>
            <person name="Boylan J."/>
            <person name="Ott S."/>
            <person name="Bowen H."/>
            <person name="Vavikolanu K."/>
            <person name="Mehta A."/>
            <person name="Aluvathingal J."/>
            <person name="Nadendla S."/>
            <person name="Myers T."/>
            <person name="Yan Y."/>
            <person name="Sichtig H."/>
        </authorList>
    </citation>
    <scope>NUCLEOTIDE SEQUENCE [LARGE SCALE GENOMIC DNA]</scope>
    <source>
        <strain evidence="1 4">FDAARGOS_923</strain>
    </source>
</reference>
<evidence type="ECO:0000313" key="2">
    <source>
        <dbReference type="EMBL" id="TWL30706.1"/>
    </source>
</evidence>
<name>A0A415J4U1_BACLI</name>
<dbReference type="Pfam" id="PF15777">
    <property type="entry name" value="Anti-TRAP"/>
    <property type="match status" value="1"/>
</dbReference>
<dbReference type="AlphaFoldDB" id="A0A415J4U1"/>
<accession>A0A415J4U1</accession>
<proteinExistence type="predicted"/>
<evidence type="ECO:0000313" key="1">
    <source>
        <dbReference type="EMBL" id="QPR73062.1"/>
    </source>
</evidence>
<dbReference type="Gene3D" id="6.20.20.10">
    <property type="match status" value="1"/>
</dbReference>
<dbReference type="Proteomes" id="UP000435910">
    <property type="component" value="Unassembled WGS sequence"/>
</dbReference>
<dbReference type="RefSeq" id="WP_003178625.1">
    <property type="nucleotide sequence ID" value="NZ_CAMFKN010000006.1"/>
</dbReference>
<organism evidence="2 3">
    <name type="scientific">Bacillus licheniformis</name>
    <dbReference type="NCBI Taxonomy" id="1402"/>
    <lineage>
        <taxon>Bacteria</taxon>
        <taxon>Bacillati</taxon>
        <taxon>Bacillota</taxon>
        <taxon>Bacilli</taxon>
        <taxon>Bacillales</taxon>
        <taxon>Bacillaceae</taxon>
        <taxon>Bacillus</taxon>
    </lineage>
</organism>
<evidence type="ECO:0000313" key="3">
    <source>
        <dbReference type="Proteomes" id="UP000435910"/>
    </source>
</evidence>
<dbReference type="InterPro" id="IPR031538">
    <property type="entry name" value="Anti-TRAP"/>
</dbReference>
<evidence type="ECO:0000313" key="4">
    <source>
        <dbReference type="Proteomes" id="UP000595038"/>
    </source>
</evidence>
<protein>
    <submittedName>
        <fullName evidence="1">Tryptophan RNA-binding attenuation protein</fullName>
    </submittedName>
    <submittedName>
        <fullName evidence="2">Tryptophan RNA-binding attenuator protein inhibitory protein</fullName>
    </submittedName>
</protein>
<dbReference type="Proteomes" id="UP000595038">
    <property type="component" value="Chromosome"/>
</dbReference>
<dbReference type="EMBL" id="CP065647">
    <property type="protein sequence ID" value="QPR73062.1"/>
    <property type="molecule type" value="Genomic_DNA"/>
</dbReference>
<dbReference type="SUPFAM" id="SSF57938">
    <property type="entry name" value="DnaJ/Hsp40 cysteine-rich domain"/>
    <property type="match status" value="1"/>
</dbReference>
<dbReference type="EMBL" id="NILC01000014">
    <property type="protein sequence ID" value="TWL30706.1"/>
    <property type="molecule type" value="Genomic_DNA"/>
</dbReference>
<gene>
    <name evidence="2" type="ORF">CHCC16736_1740</name>
    <name evidence="1" type="ORF">I6G80_01680</name>
</gene>
<sequence>MVIATDDLETTCPNCNGSGREEPEPCPKCSGKGVILTVQGSTLLHFIKKHLNE</sequence>
<dbReference type="InterPro" id="IPR036410">
    <property type="entry name" value="HSP_DnaJ_Cys-rich_dom_sf"/>
</dbReference>